<feature type="domain" description="Pyridoxamine 5'-phosphate oxidase N-terminal" evidence="1">
    <location>
        <begin position="8"/>
        <end position="132"/>
    </location>
</feature>
<dbReference type="EMBL" id="RSDW01000001">
    <property type="protein sequence ID" value="RSL17441.1"/>
    <property type="molecule type" value="Genomic_DNA"/>
</dbReference>
<dbReference type="InterPro" id="IPR011576">
    <property type="entry name" value="Pyridox_Oxase_N"/>
</dbReference>
<dbReference type="Pfam" id="PF01243">
    <property type="entry name" value="PNPOx_N"/>
    <property type="match status" value="1"/>
</dbReference>
<dbReference type="OrthoDB" id="115989at2"/>
<evidence type="ECO:0000259" key="1">
    <source>
        <dbReference type="Pfam" id="PF01243"/>
    </source>
</evidence>
<name>A0A3R9PT98_9BACT</name>
<dbReference type="PANTHER" id="PTHR39336">
    <property type="entry name" value="PYRIDOXAMINE PHOSPHATE OXIDASE FAMILY PROTEIN (AFU_ORTHOLOGUE AFUA_6G11440)"/>
    <property type="match status" value="1"/>
</dbReference>
<accession>A0A3R9PT98</accession>
<dbReference type="PANTHER" id="PTHR39336:SF1">
    <property type="entry name" value="PYRIDOXAMINE PHOSPHATE OXIDASE FAMILY PROTEIN (AFU_ORTHOLOGUE AFUA_6G11440)"/>
    <property type="match status" value="1"/>
</dbReference>
<dbReference type="Proteomes" id="UP000269669">
    <property type="component" value="Unassembled WGS sequence"/>
</dbReference>
<organism evidence="2 3">
    <name type="scientific">Edaphobacter aggregans</name>
    <dbReference type="NCBI Taxonomy" id="570835"/>
    <lineage>
        <taxon>Bacteria</taxon>
        <taxon>Pseudomonadati</taxon>
        <taxon>Acidobacteriota</taxon>
        <taxon>Terriglobia</taxon>
        <taxon>Terriglobales</taxon>
        <taxon>Acidobacteriaceae</taxon>
        <taxon>Edaphobacter</taxon>
    </lineage>
</organism>
<dbReference type="AlphaFoldDB" id="A0A3R9PT98"/>
<proteinExistence type="predicted"/>
<keyword evidence="3" id="KW-1185">Reference proteome</keyword>
<evidence type="ECO:0000313" key="2">
    <source>
        <dbReference type="EMBL" id="RSL17441.1"/>
    </source>
</evidence>
<dbReference type="RefSeq" id="WP_125485929.1">
    <property type="nucleotide sequence ID" value="NZ_RSDW01000001.1"/>
</dbReference>
<dbReference type="InterPro" id="IPR012349">
    <property type="entry name" value="Split_barrel_FMN-bd"/>
</dbReference>
<protein>
    <submittedName>
        <fullName evidence="2">Putative pyridoxine 5'-phosphate oxidase superfamily flavin-nucleotide-binding protein</fullName>
    </submittedName>
</protein>
<reference evidence="2 3" key="1">
    <citation type="submission" date="2018-12" db="EMBL/GenBank/DDBJ databases">
        <title>Sequencing of bacterial isolates from soil warming experiment in Harvard Forest, Massachusetts, USA.</title>
        <authorList>
            <person name="Deangelis K."/>
        </authorList>
    </citation>
    <scope>NUCLEOTIDE SEQUENCE [LARGE SCALE GENOMIC DNA]</scope>
    <source>
        <strain evidence="2 3">EB153</strain>
    </source>
</reference>
<evidence type="ECO:0000313" key="3">
    <source>
        <dbReference type="Proteomes" id="UP000269669"/>
    </source>
</evidence>
<dbReference type="SUPFAM" id="SSF50475">
    <property type="entry name" value="FMN-binding split barrel"/>
    <property type="match status" value="1"/>
</dbReference>
<sequence>MGKKFERIEPAHLEFIERQHIFFNASAAPEGRVNVSPRDAAALRILDPNTVVYLDRTGSGNETAAHLRLNPRLTLMFCAFEGSPMILRLYGHARILPRHSDEYDTLLATHFNNTEFPGARQMLLLHIDLVQTSCGMSVPFFDYVSERDQLDRWAEVKGEAALEDYRRQKNTLSIDGYPTGMFEEIKETTVP</sequence>
<dbReference type="Gene3D" id="2.30.110.10">
    <property type="entry name" value="Electron Transport, Fmn-binding Protein, Chain A"/>
    <property type="match status" value="1"/>
</dbReference>
<comment type="caution">
    <text evidence="2">The sequence shown here is derived from an EMBL/GenBank/DDBJ whole genome shotgun (WGS) entry which is preliminary data.</text>
</comment>
<gene>
    <name evidence="2" type="ORF">EDE15_2975</name>
</gene>